<sequence length="368" mass="43868">MSATHTRDMLKQLRRTSKFYCPQCKEELQLRIGELVIPHFSHRKDSNCQQLFSEGESKEHLVGKRQLYSFFESKRITVQLEPYLKELSQRPDLLVTAQNEQYAIEFQCSNIPLKDVQARTKGYMNAGIHPLWLLKTPNLEKQKTARIQLIQLSPFRQQFITSHPQHGSTLLTYNPITSMFMYYSHLLFVQGYRFIAKVQQLPIAHQHFPFLHLKEPTKEEFQQYWQLHLQIRQRFLRQRLFLSRKGVQDTLLKRCYSIRISLEQLPLYIGLPVRYAQDIDVYIVEWQACLLFFLRDCNLSTSQVDDEIISTFMKKYPDYFQGDRGRTAIIHYISLLKKLRIHSIQSTEDESKIFHLLHREFLAKCYEN</sequence>
<feature type="domain" description="Competence protein CoiA nuclease-like" evidence="1">
    <location>
        <begin position="56"/>
        <end position="211"/>
    </location>
</feature>
<keyword evidence="4" id="KW-1185">Reference proteome</keyword>
<feature type="domain" description="Competence protein CoiA-like N-terminal" evidence="2">
    <location>
        <begin position="4"/>
        <end position="49"/>
    </location>
</feature>
<organism evidence="3 4">
    <name type="scientific">Viridibacillus soli</name>
    <dbReference type="NCBI Taxonomy" id="2798301"/>
    <lineage>
        <taxon>Bacteria</taxon>
        <taxon>Bacillati</taxon>
        <taxon>Bacillota</taxon>
        <taxon>Bacilli</taxon>
        <taxon>Bacillales</taxon>
        <taxon>Caryophanaceae</taxon>
        <taxon>Viridibacillus</taxon>
    </lineage>
</organism>
<dbReference type="InterPro" id="IPR021176">
    <property type="entry name" value="Competence-induced_CoiA"/>
</dbReference>
<reference evidence="3 4" key="1">
    <citation type="submission" date="2020-12" db="EMBL/GenBank/DDBJ databases">
        <title>YIM B01967 draft genome.</title>
        <authorList>
            <person name="Yan X."/>
        </authorList>
    </citation>
    <scope>NUCLEOTIDE SEQUENCE [LARGE SCALE GENOMIC DNA]</scope>
    <source>
        <strain evidence="3 4">YIM B01967</strain>
    </source>
</reference>
<evidence type="ECO:0000259" key="1">
    <source>
        <dbReference type="Pfam" id="PF06054"/>
    </source>
</evidence>
<protein>
    <recommendedName>
        <fullName evidence="5">Competence protein CoiA</fullName>
    </recommendedName>
</protein>
<comment type="caution">
    <text evidence="3">The sequence shown here is derived from an EMBL/GenBank/DDBJ whole genome shotgun (WGS) entry which is preliminary data.</text>
</comment>
<dbReference type="Pfam" id="PF25164">
    <property type="entry name" value="CoiA_N"/>
    <property type="match status" value="1"/>
</dbReference>
<dbReference type="EMBL" id="JAEOAH010000007">
    <property type="protein sequence ID" value="MBK3494900.1"/>
    <property type="molecule type" value="Genomic_DNA"/>
</dbReference>
<evidence type="ECO:0008006" key="5">
    <source>
        <dbReference type="Google" id="ProtNLM"/>
    </source>
</evidence>
<dbReference type="Pfam" id="PF06054">
    <property type="entry name" value="CoiA_nuc"/>
    <property type="match status" value="1"/>
</dbReference>
<name>A0ABS1H659_9BACL</name>
<accession>A0ABS1H659</accession>
<evidence type="ECO:0000313" key="3">
    <source>
        <dbReference type="EMBL" id="MBK3494900.1"/>
    </source>
</evidence>
<dbReference type="InterPro" id="IPR010330">
    <property type="entry name" value="CoiA_nuc"/>
</dbReference>
<evidence type="ECO:0000313" key="4">
    <source>
        <dbReference type="Proteomes" id="UP000618943"/>
    </source>
</evidence>
<gene>
    <name evidence="3" type="ORF">JFL43_08500</name>
</gene>
<evidence type="ECO:0000259" key="2">
    <source>
        <dbReference type="Pfam" id="PF25164"/>
    </source>
</evidence>
<dbReference type="PIRSF" id="PIRSF007487">
    <property type="entry name" value="Competence-induced_CoiA_bac"/>
    <property type="match status" value="1"/>
</dbReference>
<dbReference type="InterPro" id="IPR057253">
    <property type="entry name" value="CoiA-like_N"/>
</dbReference>
<dbReference type="Proteomes" id="UP000618943">
    <property type="component" value="Unassembled WGS sequence"/>
</dbReference>
<proteinExistence type="predicted"/>